<feature type="active site" evidence="1">
    <location>
        <position position="15"/>
    </location>
</feature>
<feature type="active site" evidence="1">
    <location>
        <position position="42"/>
    </location>
</feature>
<dbReference type="InterPro" id="IPR000014">
    <property type="entry name" value="PAS"/>
</dbReference>
<feature type="domain" description="CheB-type methylesterase" evidence="5">
    <location>
        <begin position="4"/>
        <end position="192"/>
    </location>
</feature>
<dbReference type="InterPro" id="IPR029063">
    <property type="entry name" value="SAM-dependent_MTases_sf"/>
</dbReference>
<organism evidence="9 10">
    <name type="scientific">Vreelandella vilamensis</name>
    <dbReference type="NCBI Taxonomy" id="531309"/>
    <lineage>
        <taxon>Bacteria</taxon>
        <taxon>Pseudomonadati</taxon>
        <taxon>Pseudomonadota</taxon>
        <taxon>Gammaproteobacteria</taxon>
        <taxon>Oceanospirillales</taxon>
        <taxon>Halomonadaceae</taxon>
        <taxon>Vreelandella</taxon>
    </lineage>
</organism>
<dbReference type="InterPro" id="IPR035965">
    <property type="entry name" value="PAS-like_dom_sf"/>
</dbReference>
<evidence type="ECO:0000259" key="5">
    <source>
        <dbReference type="PROSITE" id="PS50122"/>
    </source>
</evidence>
<dbReference type="InterPro" id="IPR000673">
    <property type="entry name" value="Sig_transdc_resp-reg_Me-estase"/>
</dbReference>
<dbReference type="NCBIfam" id="TIGR00254">
    <property type="entry name" value="GGDEF"/>
    <property type="match status" value="1"/>
</dbReference>
<dbReference type="Pfam" id="PF08448">
    <property type="entry name" value="PAS_4"/>
    <property type="match status" value="1"/>
</dbReference>
<dbReference type="InterPro" id="IPR013656">
    <property type="entry name" value="PAS_4"/>
</dbReference>
<feature type="active site" evidence="1">
    <location>
        <position position="134"/>
    </location>
</feature>
<dbReference type="CDD" id="cd16434">
    <property type="entry name" value="CheB-CheR_fusion"/>
    <property type="match status" value="1"/>
</dbReference>
<evidence type="ECO:0000256" key="2">
    <source>
        <dbReference type="SAM" id="Coils"/>
    </source>
</evidence>
<evidence type="ECO:0000259" key="7">
    <source>
        <dbReference type="PROSITE" id="PS50883"/>
    </source>
</evidence>
<dbReference type="Pfam" id="PF01739">
    <property type="entry name" value="CheR"/>
    <property type="match status" value="1"/>
</dbReference>
<evidence type="ECO:0000256" key="3">
    <source>
        <dbReference type="SAM" id="MobiDB-lite"/>
    </source>
</evidence>
<dbReference type="SMART" id="SM00091">
    <property type="entry name" value="PAS"/>
    <property type="match status" value="3"/>
</dbReference>
<dbReference type="InterPro" id="IPR043128">
    <property type="entry name" value="Rev_trsase/Diguanyl_cyclase"/>
</dbReference>
<feature type="coiled-coil region" evidence="2">
    <location>
        <begin position="526"/>
        <end position="602"/>
    </location>
</feature>
<dbReference type="PROSITE" id="PS50112">
    <property type="entry name" value="PAS"/>
    <property type="match status" value="2"/>
</dbReference>
<dbReference type="InterPro" id="IPR035909">
    <property type="entry name" value="CheB_C"/>
</dbReference>
<dbReference type="Proteomes" id="UP001254564">
    <property type="component" value="Unassembled WGS sequence"/>
</dbReference>
<dbReference type="EMBL" id="JARWAN010000007">
    <property type="protein sequence ID" value="MDR5898561.1"/>
    <property type="molecule type" value="Genomic_DNA"/>
</dbReference>
<dbReference type="Pfam" id="PF03705">
    <property type="entry name" value="CheR_N"/>
    <property type="match status" value="1"/>
</dbReference>
<dbReference type="CDD" id="cd01948">
    <property type="entry name" value="EAL"/>
    <property type="match status" value="1"/>
</dbReference>
<dbReference type="Pfam" id="PF00990">
    <property type="entry name" value="GGDEF"/>
    <property type="match status" value="1"/>
</dbReference>
<dbReference type="SUPFAM" id="SSF47757">
    <property type="entry name" value="Chemotaxis receptor methyltransferase CheR, N-terminal domain"/>
    <property type="match status" value="1"/>
</dbReference>
<evidence type="ECO:0000313" key="9">
    <source>
        <dbReference type="EMBL" id="MDR5898561.1"/>
    </source>
</evidence>
<dbReference type="Pfam" id="PF13596">
    <property type="entry name" value="PAS_10"/>
    <property type="match status" value="1"/>
</dbReference>
<gene>
    <name evidence="9" type="ORF">QC823_06115</name>
</gene>
<feature type="domain" description="PAS" evidence="4">
    <location>
        <begin position="719"/>
        <end position="773"/>
    </location>
</feature>
<comment type="caution">
    <text evidence="9">The sequence shown here is derived from an EMBL/GenBank/DDBJ whole genome shotgun (WGS) entry which is preliminary data.</text>
</comment>
<evidence type="ECO:0000259" key="6">
    <source>
        <dbReference type="PROSITE" id="PS50123"/>
    </source>
</evidence>
<dbReference type="InterPro" id="IPR022642">
    <property type="entry name" value="CheR_C"/>
</dbReference>
<dbReference type="InterPro" id="IPR052155">
    <property type="entry name" value="Biofilm_reg_signaling"/>
</dbReference>
<dbReference type="PRINTS" id="PR00996">
    <property type="entry name" value="CHERMTFRASE"/>
</dbReference>
<feature type="compositionally biased region" description="Basic and acidic residues" evidence="3">
    <location>
        <begin position="485"/>
        <end position="499"/>
    </location>
</feature>
<evidence type="ECO:0000313" key="10">
    <source>
        <dbReference type="Proteomes" id="UP001254564"/>
    </source>
</evidence>
<feature type="compositionally biased region" description="Polar residues" evidence="3">
    <location>
        <begin position="470"/>
        <end position="481"/>
    </location>
</feature>
<dbReference type="PROSITE" id="PS50123">
    <property type="entry name" value="CHER"/>
    <property type="match status" value="1"/>
</dbReference>
<keyword evidence="1" id="KW-0145">Chemotaxis</keyword>
<dbReference type="Gene3D" id="3.20.20.450">
    <property type="entry name" value="EAL domain"/>
    <property type="match status" value="1"/>
</dbReference>
<dbReference type="SUPFAM" id="SSF55073">
    <property type="entry name" value="Nucleotide cyclase"/>
    <property type="match status" value="1"/>
</dbReference>
<dbReference type="InterPro" id="IPR029787">
    <property type="entry name" value="Nucleotide_cyclase"/>
</dbReference>
<dbReference type="CDD" id="cd00130">
    <property type="entry name" value="PAS"/>
    <property type="match status" value="1"/>
</dbReference>
<reference evidence="9 10" key="1">
    <citation type="submission" date="2023-04" db="EMBL/GenBank/DDBJ databases">
        <title>A long-awaited taxogenomic arrangement of the family Halomonadaceae.</title>
        <authorList>
            <person name="De La Haba R."/>
            <person name="Chuvochina M."/>
            <person name="Wittouck S."/>
            <person name="Arahal D.R."/>
            <person name="Sanchez-Porro C."/>
            <person name="Hugenholtz P."/>
            <person name="Ventosa A."/>
        </authorList>
    </citation>
    <scope>NUCLEOTIDE SEQUENCE [LARGE SCALE GENOMIC DNA]</scope>
    <source>
        <strain evidence="9 10">DSM 21020</strain>
    </source>
</reference>
<accession>A0ABU1H2N1</accession>
<dbReference type="Pfam" id="PF13426">
    <property type="entry name" value="PAS_9"/>
    <property type="match status" value="1"/>
</dbReference>
<dbReference type="InterPro" id="IPR035919">
    <property type="entry name" value="EAL_sf"/>
</dbReference>
<name>A0ABU1H2N1_9GAMM</name>
<dbReference type="PROSITE" id="PS50883">
    <property type="entry name" value="EAL"/>
    <property type="match status" value="1"/>
</dbReference>
<feature type="domain" description="CheR-type methyltransferase" evidence="6">
    <location>
        <begin position="205"/>
        <end position="462"/>
    </location>
</feature>
<proteinExistence type="predicted"/>
<dbReference type="SMART" id="SM00267">
    <property type="entry name" value="GGDEF"/>
    <property type="match status" value="1"/>
</dbReference>
<dbReference type="SUPFAM" id="SSF52738">
    <property type="entry name" value="Methylesterase CheB, C-terminal domain"/>
    <property type="match status" value="1"/>
</dbReference>
<feature type="domain" description="GGDEF" evidence="8">
    <location>
        <begin position="1036"/>
        <end position="1168"/>
    </location>
</feature>
<dbReference type="Gene3D" id="3.40.50.150">
    <property type="entry name" value="Vaccinia Virus protein VP39"/>
    <property type="match status" value="1"/>
</dbReference>
<keyword evidence="2" id="KW-0175">Coiled coil</keyword>
<dbReference type="Gene3D" id="3.40.50.180">
    <property type="entry name" value="Methylesterase CheB, C-terminal domain"/>
    <property type="match status" value="1"/>
</dbReference>
<dbReference type="Gene3D" id="3.30.70.270">
    <property type="match status" value="1"/>
</dbReference>
<protein>
    <submittedName>
        <fullName evidence="9">EAL domain-containing protein</fullName>
    </submittedName>
</protein>
<dbReference type="InterPro" id="IPR001633">
    <property type="entry name" value="EAL_dom"/>
</dbReference>
<evidence type="ECO:0000256" key="1">
    <source>
        <dbReference type="PROSITE-ProRule" id="PRU00050"/>
    </source>
</evidence>
<dbReference type="Gene3D" id="3.30.450.20">
    <property type="entry name" value="PAS domain"/>
    <property type="match status" value="3"/>
</dbReference>
<keyword evidence="1" id="KW-0378">Hydrolase</keyword>
<dbReference type="PROSITE" id="PS50122">
    <property type="entry name" value="CHEB"/>
    <property type="match status" value="1"/>
</dbReference>
<evidence type="ECO:0000259" key="8">
    <source>
        <dbReference type="PROSITE" id="PS50887"/>
    </source>
</evidence>
<dbReference type="PANTHER" id="PTHR44757:SF2">
    <property type="entry name" value="BIOFILM ARCHITECTURE MAINTENANCE PROTEIN MBAA"/>
    <property type="match status" value="1"/>
</dbReference>
<dbReference type="NCBIfam" id="TIGR00229">
    <property type="entry name" value="sensory_box"/>
    <property type="match status" value="2"/>
</dbReference>
<evidence type="ECO:0000259" key="4">
    <source>
        <dbReference type="PROSITE" id="PS50112"/>
    </source>
</evidence>
<keyword evidence="10" id="KW-1185">Reference proteome</keyword>
<dbReference type="InterPro" id="IPR000780">
    <property type="entry name" value="CheR_MeTrfase"/>
</dbReference>
<dbReference type="SUPFAM" id="SSF55785">
    <property type="entry name" value="PYP-like sensor domain (PAS domain)"/>
    <property type="match status" value="3"/>
</dbReference>
<dbReference type="RefSeq" id="WP_309655476.1">
    <property type="nucleotide sequence ID" value="NZ_JARWAN010000007.1"/>
</dbReference>
<dbReference type="SMART" id="SM00052">
    <property type="entry name" value="EAL"/>
    <property type="match status" value="1"/>
</dbReference>
<sequence length="1437" mass="159438">MSVPVPPIVVGVGASAGGLEAITQLIRPLDPELPIAYVVLQHVSPAHKSMLVDILSRETRLKVRRLTYPQTPEAGVIYVVPADTTTTIKKGVLHTASSKPHVMPNPSINDFFISLAADAKDAAVGVVLSGTGSDGTAGLREILAAGGVTFVQAPESAKYAGMPQSALDAGMGDYVLAPDDIAQRLTELVRVEQANLEESQTEVSQRLLELLKEHRQLDFSGYKPGTLNRRIRRRLVATQQVDMAEYLKLVESNSAELDLLARDILISVTAFFRDREAFEALEKTAHAIVKKADGNAIRVWVAGCATGEEAYSIAILLAEAKRQQESPSMVQIFATDIDDNALEVARRGHYVGPALETLSQALIKRYFTATDSGFEVGKTLRDMIVFAKHNLVSDPPFLRLDLVTCRNVLIYFDSELQAKVLQRFHFALLPHGVLFLGRSESISQADSLFTPLNRRERVFCKQGDSHEPAQQRQSPLSSTPQWIGHEQDEPPREPEPVAEQATHDIALDPLMEPPSLPEGASVEEELAATREHLQSLIKELAGANEEMQSLNEEAQAANEELQATNEEMEAANEELQASNEELISLNDEFSAKSAELSALNEEYIYLYDSLEFPLLVFDTDGCLKRYNASAAHYFNFRPTALNRPVSGLRLPEALGDLGAILSRVMSQGMPDEQTVKCDGRLLQRVVTPGVSRVGSVELLVVTLMDITDLSQTQAKLKQFEAQLHALMENTTIMLALKDLNGRYTFANPQFLKAFELQEEDLIGKNPFEVFPEEYAGSVWTRDLEALRYQQMVQAEHALIDEWGVQKIFATTHQVLRDAQGQPQLILTEAENITKRKIAEREMQVAAKVYEQAGEAIVVINSRGQVQSVNAAFSRITGFLANEVMDKPAAPFLYAEPHHSVQGNSFSDVHATDMGRLQRRDINRHSASLQTENANDPHSCDVIWSVVEQHGFWQGEVCNQRRDGELFSQWLTLNCIEPDRYDEQLYVAVFSDITHIKESQRHAEYLATHDALTDLPNRTLFQDRLQLAIANARRTQQVSALMFLDLDNFKTINDTLGHDVGDELLIQVAARLRELVRELDTVARLGGDEFTVILVDTTIEGAEQVAKRIVESLARPFEVRRHSLFVTASIGLAFCPVDSENAAGLTKAADTAMYRAKENGRDRFEVFKPELQERLMRDVAIEQGLREGMEHGRLTLVYQPKFASVNPSKLVGAEALLRWEDPELGKVSPADFIPVAEATGLILELDRYVALILIRQLADWIAQGLAPMPVAMNVSARSFQEERFVAHLFTLLKQYRVRHELIQVEITESTLVDRSSSALGNIEKLRDAGIKLAVDDFGTGYSSLAYLKRMPLAELKIDKSFVDGLGGDDESDQAISMAILGMAKALKIRTVGEGVETQAQLAWLARNGCDFVQGYLLSRPLTLDDYTQLISSRSGDSS</sequence>
<dbReference type="SMART" id="SM00138">
    <property type="entry name" value="MeTrc"/>
    <property type="match status" value="1"/>
</dbReference>
<dbReference type="InterPro" id="IPR000160">
    <property type="entry name" value="GGDEF_dom"/>
</dbReference>
<dbReference type="SUPFAM" id="SSF53335">
    <property type="entry name" value="S-adenosyl-L-methionine-dependent methyltransferases"/>
    <property type="match status" value="1"/>
</dbReference>
<dbReference type="PANTHER" id="PTHR44757">
    <property type="entry name" value="DIGUANYLATE CYCLASE DGCP"/>
    <property type="match status" value="1"/>
</dbReference>
<dbReference type="Pfam" id="PF01339">
    <property type="entry name" value="CheB_methylest"/>
    <property type="match status" value="1"/>
</dbReference>
<dbReference type="SUPFAM" id="SSF141868">
    <property type="entry name" value="EAL domain-like"/>
    <property type="match status" value="1"/>
</dbReference>
<dbReference type="CDD" id="cd01949">
    <property type="entry name" value="GGDEF"/>
    <property type="match status" value="1"/>
</dbReference>
<feature type="domain" description="PAS" evidence="4">
    <location>
        <begin position="841"/>
        <end position="886"/>
    </location>
</feature>
<dbReference type="Pfam" id="PF00563">
    <property type="entry name" value="EAL"/>
    <property type="match status" value="1"/>
</dbReference>
<dbReference type="PROSITE" id="PS50887">
    <property type="entry name" value="GGDEF"/>
    <property type="match status" value="1"/>
</dbReference>
<feature type="region of interest" description="Disordered" evidence="3">
    <location>
        <begin position="462"/>
        <end position="499"/>
    </location>
</feature>
<dbReference type="CDD" id="cd02440">
    <property type="entry name" value="AdoMet_MTases"/>
    <property type="match status" value="1"/>
</dbReference>
<dbReference type="InterPro" id="IPR022641">
    <property type="entry name" value="CheR_N"/>
</dbReference>
<feature type="domain" description="EAL" evidence="7">
    <location>
        <begin position="1177"/>
        <end position="1433"/>
    </location>
</feature>